<accession>A0A8H5HPV6</accession>
<name>A0A8H5HPV6_9AGAR</name>
<dbReference type="Proteomes" id="UP000518752">
    <property type="component" value="Unassembled WGS sequence"/>
</dbReference>
<evidence type="ECO:0000313" key="3">
    <source>
        <dbReference type="EMBL" id="KAF5365011.1"/>
    </source>
</evidence>
<sequence>MKGGISTNAQARFCHIIRLDYSLHSSCTMAVALLQMNGEGTLIDFEFYTMHYYSLSRRNSNATQGKVQPQGRDIKPSQKLNLALTAKDILLSTTHSQLQLNLNNGVAWSLYDLLSAEQCNATYMLNHYPLVDFIFNARVPIVIDLNGGTRITAWAQTEWNFATQLSAANQLWLIIPVPQTADTYTVQNIRSGTFLDLSGSSPNNRTPITGWANNNSNNQSGDANGTLITGWNGQWDATGAGSHHQQWSLQRVSQTSAEESGRPSGMAQACGDAIGQKYLIATILLLGIAILCGIIFARHKVDATRGHAYNFNLNTRFDRTTDQHFYGMTIKTIGLLLGLIQILRLKPNTIRLLGGSSSLVMNLTLFVGTWITPFL</sequence>
<evidence type="ECO:0000313" key="4">
    <source>
        <dbReference type="EMBL" id="KAF5387265.1"/>
    </source>
</evidence>
<proteinExistence type="predicted"/>
<organism evidence="4 5">
    <name type="scientific">Collybiopsis confluens</name>
    <dbReference type="NCBI Taxonomy" id="2823264"/>
    <lineage>
        <taxon>Eukaryota</taxon>
        <taxon>Fungi</taxon>
        <taxon>Dikarya</taxon>
        <taxon>Basidiomycota</taxon>
        <taxon>Agaricomycotina</taxon>
        <taxon>Agaricomycetes</taxon>
        <taxon>Agaricomycetidae</taxon>
        <taxon>Agaricales</taxon>
        <taxon>Marasmiineae</taxon>
        <taxon>Omphalotaceae</taxon>
        <taxon>Collybiopsis</taxon>
    </lineage>
</organism>
<feature type="transmembrane region" description="Helical" evidence="1">
    <location>
        <begin position="278"/>
        <end position="297"/>
    </location>
</feature>
<evidence type="ECO:0000259" key="2">
    <source>
        <dbReference type="Pfam" id="PF14200"/>
    </source>
</evidence>
<dbReference type="OrthoDB" id="3027455at2759"/>
<keyword evidence="1" id="KW-1133">Transmembrane helix</keyword>
<dbReference type="Pfam" id="PF14200">
    <property type="entry name" value="RicinB_lectin_2"/>
    <property type="match status" value="1"/>
</dbReference>
<keyword evidence="5" id="KW-1185">Reference proteome</keyword>
<dbReference type="InterPro" id="IPR035992">
    <property type="entry name" value="Ricin_B-like_lectins"/>
</dbReference>
<keyword evidence="1" id="KW-0472">Membrane</keyword>
<dbReference type="InterPro" id="IPR000772">
    <property type="entry name" value="Ricin_B_lectin"/>
</dbReference>
<keyword evidence="1" id="KW-0812">Transmembrane</keyword>
<dbReference type="AlphaFoldDB" id="A0A8H5HPV6"/>
<comment type="caution">
    <text evidence="4">The sequence shown here is derived from an EMBL/GenBank/DDBJ whole genome shotgun (WGS) entry which is preliminary data.</text>
</comment>
<dbReference type="EMBL" id="JAACJN010000034">
    <property type="protein sequence ID" value="KAF5387265.1"/>
    <property type="molecule type" value="Genomic_DNA"/>
</dbReference>
<dbReference type="Gene3D" id="2.80.10.50">
    <property type="match status" value="1"/>
</dbReference>
<gene>
    <name evidence="4" type="ORF">D9757_006905</name>
    <name evidence="3" type="ORF">D9757_011445</name>
</gene>
<feature type="domain" description="Ricin B lectin" evidence="2">
    <location>
        <begin position="159"/>
        <end position="211"/>
    </location>
</feature>
<protein>
    <recommendedName>
        <fullName evidence="2">Ricin B lectin domain-containing protein</fullName>
    </recommendedName>
</protein>
<evidence type="ECO:0000256" key="1">
    <source>
        <dbReference type="SAM" id="Phobius"/>
    </source>
</evidence>
<evidence type="ECO:0000313" key="5">
    <source>
        <dbReference type="Proteomes" id="UP000518752"/>
    </source>
</evidence>
<feature type="transmembrane region" description="Helical" evidence="1">
    <location>
        <begin position="349"/>
        <end position="371"/>
    </location>
</feature>
<dbReference type="EMBL" id="JAACJN010000177">
    <property type="protein sequence ID" value="KAF5365011.1"/>
    <property type="molecule type" value="Genomic_DNA"/>
</dbReference>
<dbReference type="SUPFAM" id="SSF50370">
    <property type="entry name" value="Ricin B-like lectins"/>
    <property type="match status" value="1"/>
</dbReference>
<reference evidence="4 5" key="1">
    <citation type="journal article" date="2020" name="ISME J.">
        <title>Uncovering the hidden diversity of litter-decomposition mechanisms in mushroom-forming fungi.</title>
        <authorList>
            <person name="Floudas D."/>
            <person name="Bentzer J."/>
            <person name="Ahren D."/>
            <person name="Johansson T."/>
            <person name="Persson P."/>
            <person name="Tunlid A."/>
        </authorList>
    </citation>
    <scope>NUCLEOTIDE SEQUENCE [LARGE SCALE GENOMIC DNA]</scope>
    <source>
        <strain evidence="4 5">CBS 406.79</strain>
    </source>
</reference>
<feature type="transmembrane region" description="Helical" evidence="1">
    <location>
        <begin position="325"/>
        <end position="343"/>
    </location>
</feature>